<keyword evidence="5" id="KW-0175">Coiled coil</keyword>
<feature type="domain" description="RRM" evidence="7">
    <location>
        <begin position="137"/>
        <end position="218"/>
    </location>
</feature>
<evidence type="ECO:0000256" key="5">
    <source>
        <dbReference type="SAM" id="Coils"/>
    </source>
</evidence>
<dbReference type="Pfam" id="PF00076">
    <property type="entry name" value="RRM_1"/>
    <property type="match status" value="2"/>
</dbReference>
<dbReference type="PANTHER" id="PTHR23189">
    <property type="entry name" value="RNA RECOGNITION MOTIF-CONTAINING"/>
    <property type="match status" value="1"/>
</dbReference>
<protein>
    <submittedName>
        <fullName evidence="8">Non-POU domain-containing octamer-binding protein</fullName>
    </submittedName>
</protein>
<accession>A0A5C6N2A3</accession>
<dbReference type="SMART" id="SM00360">
    <property type="entry name" value="RRM"/>
    <property type="match status" value="2"/>
</dbReference>
<dbReference type="InterPro" id="IPR012677">
    <property type="entry name" value="Nucleotide-bd_a/b_plait_sf"/>
</dbReference>
<evidence type="ECO:0000256" key="1">
    <source>
        <dbReference type="ARBA" id="ARBA00004324"/>
    </source>
</evidence>
<sequence length="443" mass="50458">MQGNRGPQQNHGPNRSAEQKKPGGTNTNGQQPDSSEQNNSNEALTLDLQSFRKPGEKTFTQRSRLFVGNLPTGVAEEDLERLFAKYGKASEIFINKDRGFGFIRLETRIIAEIARAELDDTPFRGRPIRVRFATHGAALTVKNLPEFVSNELLEEAFAVFGQIERAVVVVDDRGRPTGKGIVEYTSKPAARKALDKCNDGSYLLTAFPRPVTVEPMDQLDDDEGLPEKLVNKNQQYHKEREQPPRFAQPGTFEYEYAMRWKALMEMEKQQYEMVDRNMKEAQEKLEAEMEAARHEHQVMLMRQDLLRRQEELRRMEELHNQEVQKRKQAELRQEEERRRREEEMRLRNEEMMKRQQEGFRANFSENREQDLRMHMGSHGMPMNRNNLAAAAGAAAAPGMASENAAIMSGPGNNSIPGGGQGVFPRGVPGPGDYGSGPNKQRRF</sequence>
<feature type="region of interest" description="Disordered" evidence="6">
    <location>
        <begin position="1"/>
        <end position="40"/>
    </location>
</feature>
<gene>
    <name evidence="8" type="ORF">D4764_05G0013350</name>
</gene>
<comment type="caution">
    <text evidence="8">The sequence shown here is derived from an EMBL/GenBank/DDBJ whole genome shotgun (WGS) entry which is preliminary data.</text>
</comment>
<name>A0A5C6N2A3_9TELE</name>
<feature type="region of interest" description="Disordered" evidence="6">
    <location>
        <begin position="406"/>
        <end position="443"/>
    </location>
</feature>
<dbReference type="GO" id="GO:0003723">
    <property type="term" value="F:RNA binding"/>
    <property type="evidence" value="ECO:0007669"/>
    <property type="project" value="UniProtKB-UniRule"/>
</dbReference>
<dbReference type="CDD" id="cd12947">
    <property type="entry name" value="NOPS_p54nrb"/>
    <property type="match status" value="1"/>
</dbReference>
<evidence type="ECO:0000256" key="6">
    <source>
        <dbReference type="SAM" id="MobiDB-lite"/>
    </source>
</evidence>
<dbReference type="Pfam" id="PF08075">
    <property type="entry name" value="NOPS"/>
    <property type="match status" value="1"/>
</dbReference>
<keyword evidence="3 4" id="KW-0694">RNA-binding</keyword>
<evidence type="ECO:0000256" key="3">
    <source>
        <dbReference type="ARBA" id="ARBA00022884"/>
    </source>
</evidence>
<dbReference type="InterPro" id="IPR035979">
    <property type="entry name" value="RBD_domain_sf"/>
</dbReference>
<feature type="compositionally biased region" description="Polar residues" evidence="6">
    <location>
        <begin position="24"/>
        <end position="40"/>
    </location>
</feature>
<evidence type="ECO:0000259" key="7">
    <source>
        <dbReference type="PROSITE" id="PS50102"/>
    </source>
</evidence>
<dbReference type="Proteomes" id="UP000324091">
    <property type="component" value="Chromosome 5"/>
</dbReference>
<feature type="compositionally biased region" description="Polar residues" evidence="6">
    <location>
        <begin position="1"/>
        <end position="13"/>
    </location>
</feature>
<dbReference type="GO" id="GO:0016607">
    <property type="term" value="C:nuclear speck"/>
    <property type="evidence" value="ECO:0007669"/>
    <property type="project" value="UniProtKB-SubCell"/>
</dbReference>
<dbReference type="AlphaFoldDB" id="A0A5C6N2A3"/>
<proteinExistence type="predicted"/>
<feature type="domain" description="RRM" evidence="7">
    <location>
        <begin position="63"/>
        <end position="135"/>
    </location>
</feature>
<dbReference type="PROSITE" id="PS50102">
    <property type="entry name" value="RRM"/>
    <property type="match status" value="2"/>
</dbReference>
<organism evidence="8 9">
    <name type="scientific">Takifugu flavidus</name>
    <name type="common">sansaifugu</name>
    <dbReference type="NCBI Taxonomy" id="433684"/>
    <lineage>
        <taxon>Eukaryota</taxon>
        <taxon>Metazoa</taxon>
        <taxon>Chordata</taxon>
        <taxon>Craniata</taxon>
        <taxon>Vertebrata</taxon>
        <taxon>Euteleostomi</taxon>
        <taxon>Actinopterygii</taxon>
        <taxon>Neopterygii</taxon>
        <taxon>Teleostei</taxon>
        <taxon>Neoteleostei</taxon>
        <taxon>Acanthomorphata</taxon>
        <taxon>Eupercaria</taxon>
        <taxon>Tetraodontiformes</taxon>
        <taxon>Tetradontoidea</taxon>
        <taxon>Tetraodontidae</taxon>
        <taxon>Takifugu</taxon>
    </lineage>
</organism>
<feature type="compositionally biased region" description="Low complexity" evidence="6">
    <location>
        <begin position="406"/>
        <end position="415"/>
    </location>
</feature>
<evidence type="ECO:0000256" key="2">
    <source>
        <dbReference type="ARBA" id="ARBA00022737"/>
    </source>
</evidence>
<dbReference type="InterPro" id="IPR000504">
    <property type="entry name" value="RRM_dom"/>
</dbReference>
<dbReference type="FunFam" id="3.30.70.330:FF:000043">
    <property type="entry name" value="paraspeckle component 1 isoform X1"/>
    <property type="match status" value="1"/>
</dbReference>
<feature type="coiled-coil region" evidence="5">
    <location>
        <begin position="264"/>
        <end position="352"/>
    </location>
</feature>
<comment type="subcellular location">
    <subcellularLocation>
        <location evidence="1">Nucleus speckle</location>
    </subcellularLocation>
</comment>
<dbReference type="EMBL" id="RHFK02000018">
    <property type="protein sequence ID" value="TWW61245.1"/>
    <property type="molecule type" value="Genomic_DNA"/>
</dbReference>
<keyword evidence="2" id="KW-0677">Repeat</keyword>
<evidence type="ECO:0000313" key="9">
    <source>
        <dbReference type="Proteomes" id="UP000324091"/>
    </source>
</evidence>
<dbReference type="Gene3D" id="6.10.250.1170">
    <property type="match status" value="1"/>
</dbReference>
<dbReference type="SUPFAM" id="SSF54928">
    <property type="entry name" value="RNA-binding domain, RBD"/>
    <property type="match status" value="1"/>
</dbReference>
<reference evidence="8 9" key="1">
    <citation type="submission" date="2019-04" db="EMBL/GenBank/DDBJ databases">
        <title>Chromosome genome assembly for Takifugu flavidus.</title>
        <authorList>
            <person name="Xiao S."/>
        </authorList>
    </citation>
    <scope>NUCLEOTIDE SEQUENCE [LARGE SCALE GENOMIC DNA]</scope>
    <source>
        <strain evidence="8">HTHZ2018</strain>
        <tissue evidence="8">Muscle</tissue>
    </source>
</reference>
<dbReference type="Gene3D" id="3.30.70.330">
    <property type="match status" value="2"/>
</dbReference>
<evidence type="ECO:0000313" key="8">
    <source>
        <dbReference type="EMBL" id="TWW61245.1"/>
    </source>
</evidence>
<dbReference type="InterPro" id="IPR012975">
    <property type="entry name" value="NOPS"/>
</dbReference>
<keyword evidence="9" id="KW-1185">Reference proteome</keyword>
<evidence type="ECO:0000256" key="4">
    <source>
        <dbReference type="PROSITE-ProRule" id="PRU00176"/>
    </source>
</evidence>